<protein>
    <submittedName>
        <fullName evidence="3">Parallel beta-helix repeat protein</fullName>
    </submittedName>
</protein>
<evidence type="ECO:0000256" key="1">
    <source>
        <dbReference type="SAM" id="Phobius"/>
    </source>
</evidence>
<reference evidence="3 4" key="1">
    <citation type="submission" date="2018-06" db="EMBL/GenBank/DDBJ databases">
        <title>Genomic Encyclopedia of Archaeal and Bacterial Type Strains, Phase II (KMG-II): from individual species to whole genera.</title>
        <authorList>
            <person name="Goeker M."/>
        </authorList>
    </citation>
    <scope>NUCLEOTIDE SEQUENCE [LARGE SCALE GENOMIC DNA]</scope>
    <source>
        <strain evidence="3 4">DSM 22686</strain>
    </source>
</reference>
<dbReference type="InterPro" id="IPR006626">
    <property type="entry name" value="PbH1"/>
</dbReference>
<dbReference type="Proteomes" id="UP000249115">
    <property type="component" value="Unassembled WGS sequence"/>
</dbReference>
<gene>
    <name evidence="3" type="ORF">LV84_02453</name>
</gene>
<organism evidence="3 4">
    <name type="scientific">Algoriphagus ratkowskyi</name>
    <dbReference type="NCBI Taxonomy" id="57028"/>
    <lineage>
        <taxon>Bacteria</taxon>
        <taxon>Pseudomonadati</taxon>
        <taxon>Bacteroidota</taxon>
        <taxon>Cytophagia</taxon>
        <taxon>Cytophagales</taxon>
        <taxon>Cyclobacteriaceae</taxon>
        <taxon>Algoriphagus</taxon>
    </lineage>
</organism>
<feature type="domain" description="Right handed beta helix" evidence="2">
    <location>
        <begin position="117"/>
        <end position="266"/>
    </location>
</feature>
<dbReference type="InterPro" id="IPR011050">
    <property type="entry name" value="Pectin_lyase_fold/virulence"/>
</dbReference>
<name>A0A2W7RYY4_9BACT</name>
<keyword evidence="1" id="KW-1133">Transmembrane helix</keyword>
<dbReference type="InterPro" id="IPR022442">
    <property type="entry name" value="SO_2930-like_dom"/>
</dbReference>
<proteinExistence type="predicted"/>
<dbReference type="Gene3D" id="2.160.20.10">
    <property type="entry name" value="Single-stranded right-handed beta-helix, Pectin lyase-like"/>
    <property type="match status" value="1"/>
</dbReference>
<dbReference type="InterPro" id="IPR012334">
    <property type="entry name" value="Pectin_lyas_fold"/>
</dbReference>
<evidence type="ECO:0000259" key="2">
    <source>
        <dbReference type="Pfam" id="PF13229"/>
    </source>
</evidence>
<comment type="caution">
    <text evidence="3">The sequence shown here is derived from an EMBL/GenBank/DDBJ whole genome shotgun (WGS) entry which is preliminary data.</text>
</comment>
<dbReference type="Pfam" id="PF13229">
    <property type="entry name" value="Beta_helix"/>
    <property type="match status" value="1"/>
</dbReference>
<keyword evidence="1" id="KW-0472">Membrane</keyword>
<dbReference type="NCBIfam" id="TIGR03805">
    <property type="entry name" value="beta_helix_1"/>
    <property type="match status" value="1"/>
</dbReference>
<evidence type="ECO:0000313" key="4">
    <source>
        <dbReference type="Proteomes" id="UP000249115"/>
    </source>
</evidence>
<dbReference type="InterPro" id="IPR039448">
    <property type="entry name" value="Beta_helix"/>
</dbReference>
<keyword evidence="1" id="KW-0812">Transmembrane</keyword>
<dbReference type="AlphaFoldDB" id="A0A2W7RYY4"/>
<dbReference type="SUPFAM" id="SSF51126">
    <property type="entry name" value="Pectin lyase-like"/>
    <property type="match status" value="1"/>
</dbReference>
<dbReference type="SMART" id="SM00710">
    <property type="entry name" value="PbH1"/>
    <property type="match status" value="7"/>
</dbReference>
<dbReference type="EMBL" id="QKZU01000008">
    <property type="protein sequence ID" value="PZX56085.1"/>
    <property type="molecule type" value="Genomic_DNA"/>
</dbReference>
<sequence>MYIPSFETKSKLTEKIMKQLNYLVLFLVAIIGFSCSTSSNEQTFDTSNLVRASAEETDKLVEEFIMAEDGAIIDIPAGFYEFNTQLILDNKSNIIIKGAGMENTVLSFKNLKTGGEGIKLVGNNLTIQDLTVEDAPGDGVKVQHTDGITFRRINVTWTNGDKSKNGTYAIYPVQCKNVMIDEVIASHSRDAGIYVGQSENIVVKNSLAFGNVAGIEIENCDNAEVYGNVARDNAGGILVFNLPGLPKADGARTKIYDNDIIDNNHENFATANGEGANGNTVTMIPPGSGIILLAAKEVEIYNNRILRNKTTGIGIASYQITGFPAEAPNWSPYTSDIYIHDNEYDRTKGFPDLTRELGQLISIYNAHGKAKTQDIIYDGIFDESISKDILSNPMRICLSEKNIADLFFTRFFLMDGDDNIESFADATPFQNCNVSVNTNVSAVAEM</sequence>
<evidence type="ECO:0000313" key="3">
    <source>
        <dbReference type="EMBL" id="PZX56085.1"/>
    </source>
</evidence>
<accession>A0A2W7RYY4</accession>
<feature type="transmembrane region" description="Helical" evidence="1">
    <location>
        <begin position="20"/>
        <end position="39"/>
    </location>
</feature>